<evidence type="ECO:0000313" key="2">
    <source>
        <dbReference type="Proteomes" id="UP001177023"/>
    </source>
</evidence>
<reference evidence="1" key="1">
    <citation type="submission" date="2023-06" db="EMBL/GenBank/DDBJ databases">
        <authorList>
            <person name="Delattre M."/>
        </authorList>
    </citation>
    <scope>NUCLEOTIDE SEQUENCE</scope>
    <source>
        <strain evidence="1">AF72</strain>
    </source>
</reference>
<dbReference type="EMBL" id="CATQJA010002607">
    <property type="protein sequence ID" value="CAJ0572815.1"/>
    <property type="molecule type" value="Genomic_DNA"/>
</dbReference>
<name>A0AA36G1T5_9BILA</name>
<evidence type="ECO:0000313" key="1">
    <source>
        <dbReference type="EMBL" id="CAJ0572815.1"/>
    </source>
</evidence>
<proteinExistence type="predicted"/>
<feature type="non-terminal residue" evidence="1">
    <location>
        <position position="85"/>
    </location>
</feature>
<accession>A0AA36G1T5</accession>
<dbReference type="AlphaFoldDB" id="A0AA36G1T5"/>
<comment type="caution">
    <text evidence="1">The sequence shown here is derived from an EMBL/GenBank/DDBJ whole genome shotgun (WGS) entry which is preliminary data.</text>
</comment>
<organism evidence="1 2">
    <name type="scientific">Mesorhabditis spiculigera</name>
    <dbReference type="NCBI Taxonomy" id="96644"/>
    <lineage>
        <taxon>Eukaryota</taxon>
        <taxon>Metazoa</taxon>
        <taxon>Ecdysozoa</taxon>
        <taxon>Nematoda</taxon>
        <taxon>Chromadorea</taxon>
        <taxon>Rhabditida</taxon>
        <taxon>Rhabditina</taxon>
        <taxon>Rhabditomorpha</taxon>
        <taxon>Rhabditoidea</taxon>
        <taxon>Rhabditidae</taxon>
        <taxon>Mesorhabditinae</taxon>
        <taxon>Mesorhabditis</taxon>
    </lineage>
</organism>
<protein>
    <submittedName>
        <fullName evidence="1">Uncharacterized protein</fullName>
    </submittedName>
</protein>
<sequence>MNATRRVALQENGECPECGNYRELNDSLGPWACTPCANNFRKNAGRLPAKKCELNCSAAQNCTFHRVLRGIARGYRLPQHIRMPD</sequence>
<gene>
    <name evidence="1" type="ORF">MSPICULIGERA_LOCUS11192</name>
</gene>
<keyword evidence="2" id="KW-1185">Reference proteome</keyword>
<dbReference type="Proteomes" id="UP001177023">
    <property type="component" value="Unassembled WGS sequence"/>
</dbReference>